<gene>
    <name evidence="1" type="ORF">NM09_20420</name>
</gene>
<feature type="non-terminal residue" evidence="1">
    <location>
        <position position="105"/>
    </location>
</feature>
<name>A0ACC4NRC7_9VIBR</name>
<accession>A0ACC4NRC7</accession>
<protein>
    <submittedName>
        <fullName evidence="1">Transposase</fullName>
    </submittedName>
</protein>
<evidence type="ECO:0000313" key="1">
    <source>
        <dbReference type="EMBL" id="KHD23076.1"/>
    </source>
</evidence>
<dbReference type="Proteomes" id="UP000030421">
    <property type="component" value="Unassembled WGS sequence"/>
</dbReference>
<evidence type="ECO:0000313" key="2">
    <source>
        <dbReference type="Proteomes" id="UP000030421"/>
    </source>
</evidence>
<proteinExistence type="predicted"/>
<sequence>MGDYRSSSHVYWRCKYHIVWTPKYRFKILKGNVAKELYKSIYILCNMKDCEVLELNIQPDHVHLVVIVPPKVSISTLMGTLKGRSAIRLFNKFAHIRKKLWGNHF</sequence>
<reference evidence="1" key="1">
    <citation type="submission" date="2014-10" db="EMBL/GenBank/DDBJ databases">
        <title>Genome sequencing of Vibrio caribbeanicus T14.</title>
        <authorList>
            <person name="Chan K.-G."/>
            <person name="Mohamad N.I."/>
        </authorList>
    </citation>
    <scope>NUCLEOTIDE SEQUENCE</scope>
    <source>
        <strain evidence="1">T14</strain>
    </source>
</reference>
<dbReference type="EMBL" id="JRWR01000035">
    <property type="protein sequence ID" value="KHD23076.1"/>
    <property type="molecule type" value="Genomic_DNA"/>
</dbReference>
<keyword evidence="2" id="KW-1185">Reference proteome</keyword>
<organism evidence="1 2">
    <name type="scientific">Vibrio caribbeanicus</name>
    <dbReference type="NCBI Taxonomy" id="701175"/>
    <lineage>
        <taxon>Bacteria</taxon>
        <taxon>Pseudomonadati</taxon>
        <taxon>Pseudomonadota</taxon>
        <taxon>Gammaproteobacteria</taxon>
        <taxon>Vibrionales</taxon>
        <taxon>Vibrionaceae</taxon>
        <taxon>Vibrio</taxon>
    </lineage>
</organism>
<comment type="caution">
    <text evidence="1">The sequence shown here is derived from an EMBL/GenBank/DDBJ whole genome shotgun (WGS) entry which is preliminary data.</text>
</comment>